<keyword evidence="2" id="KW-1185">Reference proteome</keyword>
<dbReference type="OrthoDB" id="278204at2"/>
<evidence type="ECO:0000313" key="1">
    <source>
        <dbReference type="EMBL" id="RHW23970.1"/>
    </source>
</evidence>
<dbReference type="InterPro" id="IPR035093">
    <property type="entry name" value="RelE/ParE_toxin_dom_sf"/>
</dbReference>
<reference evidence="1 2" key="1">
    <citation type="submission" date="2018-09" db="EMBL/GenBank/DDBJ databases">
        <title>Genome sequencing of Nocardioides immobilis CCTCC AB 2017083 for comparison to Nocardioides silvaticus.</title>
        <authorList>
            <person name="Li C."/>
            <person name="Wang G."/>
        </authorList>
    </citation>
    <scope>NUCLEOTIDE SEQUENCE [LARGE SCALE GENOMIC DNA]</scope>
    <source>
        <strain evidence="1 2">CCTCC AB 2017083</strain>
    </source>
</reference>
<dbReference type="RefSeq" id="WP_118928321.1">
    <property type="nucleotide sequence ID" value="NZ_QXGH01000037.1"/>
</dbReference>
<gene>
    <name evidence="1" type="ORF">D0Z08_26615</name>
</gene>
<dbReference type="Proteomes" id="UP000283644">
    <property type="component" value="Unassembled WGS sequence"/>
</dbReference>
<dbReference type="Gene3D" id="3.30.2310.20">
    <property type="entry name" value="RelE-like"/>
    <property type="match status" value="1"/>
</dbReference>
<accession>A0A417XUJ4</accession>
<comment type="caution">
    <text evidence="1">The sequence shown here is derived from an EMBL/GenBank/DDBJ whole genome shotgun (WGS) entry which is preliminary data.</text>
</comment>
<organism evidence="1 2">
    <name type="scientific">Nocardioides immobilis</name>
    <dbReference type="NCBI Taxonomy" id="2049295"/>
    <lineage>
        <taxon>Bacteria</taxon>
        <taxon>Bacillati</taxon>
        <taxon>Actinomycetota</taxon>
        <taxon>Actinomycetes</taxon>
        <taxon>Propionibacteriales</taxon>
        <taxon>Nocardioidaceae</taxon>
        <taxon>Nocardioides</taxon>
    </lineage>
</organism>
<evidence type="ECO:0000313" key="2">
    <source>
        <dbReference type="Proteomes" id="UP000283644"/>
    </source>
</evidence>
<name>A0A417XUJ4_9ACTN</name>
<dbReference type="EMBL" id="QXGH01000037">
    <property type="protein sequence ID" value="RHW23970.1"/>
    <property type="molecule type" value="Genomic_DNA"/>
</dbReference>
<protein>
    <submittedName>
        <fullName evidence="1">Type II toxin-antitoxin system RelE/ParE family toxin</fullName>
    </submittedName>
</protein>
<sequence>MTLGFDFHPEARAELVADVDWHDDREVGVGLRFEVAVRAAIGAAVDAPESWAVWPGWDRQPVVRSKGVSDFPYRVVYFVQGDVLMIVAVAHAKRRPGYWRDRVTST</sequence>
<dbReference type="AlphaFoldDB" id="A0A417XUJ4"/>
<proteinExistence type="predicted"/>